<comment type="caution">
    <text evidence="3">The sequence shown here is derived from an EMBL/GenBank/DDBJ whole genome shotgun (WGS) entry which is preliminary data.</text>
</comment>
<feature type="chain" id="PRO_5046983154" evidence="2">
    <location>
        <begin position="21"/>
        <end position="242"/>
    </location>
</feature>
<feature type="compositionally biased region" description="Basic and acidic residues" evidence="1">
    <location>
        <begin position="221"/>
        <end position="235"/>
    </location>
</feature>
<gene>
    <name evidence="3" type="ORF">RM530_18335</name>
</gene>
<sequence>MRLILVCLLVLLFDTAPARALNASSFDELLKKLRPIQLPYWVGHQVQRGGGSVTLNSVAVENFIVPALLQAPTLSFQIRELHIYAPRESELLAAEWRAHGKLPCRDKLLCVLVHHDRVGPVDYSASYLLVYTEQMQFVDASVLYFRADLVDGQGESAYAFFDSATKEAAGYKDYIQDFETTGVFEMEFAVGRRRPGERATADVHYRMYRVNKDGHIEKLAEGRSMRDETRPKGDAWRTLSND</sequence>
<dbReference type="RefSeq" id="WP_311366713.1">
    <property type="nucleotide sequence ID" value="NZ_JAVRIC010000059.1"/>
</dbReference>
<keyword evidence="4" id="KW-1185">Reference proteome</keyword>
<accession>A0ABU2WP27</accession>
<keyword evidence="2" id="KW-0732">Signal</keyword>
<organism evidence="3 4">
    <name type="scientific">Banduia mediterranea</name>
    <dbReference type="NCBI Taxonomy" id="3075609"/>
    <lineage>
        <taxon>Bacteria</taxon>
        <taxon>Pseudomonadati</taxon>
        <taxon>Pseudomonadota</taxon>
        <taxon>Gammaproteobacteria</taxon>
        <taxon>Nevskiales</taxon>
        <taxon>Algiphilaceae</taxon>
        <taxon>Banduia</taxon>
    </lineage>
</organism>
<dbReference type="Proteomes" id="UP001254608">
    <property type="component" value="Unassembled WGS sequence"/>
</dbReference>
<feature type="signal peptide" evidence="2">
    <location>
        <begin position="1"/>
        <end position="20"/>
    </location>
</feature>
<evidence type="ECO:0000256" key="2">
    <source>
        <dbReference type="SAM" id="SignalP"/>
    </source>
</evidence>
<feature type="region of interest" description="Disordered" evidence="1">
    <location>
        <begin position="221"/>
        <end position="242"/>
    </location>
</feature>
<reference evidence="3 4" key="1">
    <citation type="submission" date="2023-09" db="EMBL/GenBank/DDBJ databases">
        <authorList>
            <person name="Rey-Velasco X."/>
        </authorList>
    </citation>
    <scope>NUCLEOTIDE SEQUENCE [LARGE SCALE GENOMIC DNA]</scope>
    <source>
        <strain evidence="3 4">W345</strain>
    </source>
</reference>
<name>A0ABU2WP27_9GAMM</name>
<evidence type="ECO:0000256" key="1">
    <source>
        <dbReference type="SAM" id="MobiDB-lite"/>
    </source>
</evidence>
<evidence type="ECO:0000313" key="4">
    <source>
        <dbReference type="Proteomes" id="UP001254608"/>
    </source>
</evidence>
<dbReference type="EMBL" id="JAVRIC010000059">
    <property type="protein sequence ID" value="MDT0499303.1"/>
    <property type="molecule type" value="Genomic_DNA"/>
</dbReference>
<proteinExistence type="predicted"/>
<protein>
    <submittedName>
        <fullName evidence="3">Uncharacterized protein</fullName>
    </submittedName>
</protein>
<evidence type="ECO:0000313" key="3">
    <source>
        <dbReference type="EMBL" id="MDT0499303.1"/>
    </source>
</evidence>